<feature type="compositionally biased region" description="Basic and acidic residues" evidence="1">
    <location>
        <begin position="41"/>
        <end position="56"/>
    </location>
</feature>
<dbReference type="VEuPathDB" id="CryptoDB:Cvel_7213"/>
<dbReference type="EMBL" id="CDMZ01002958">
    <property type="protein sequence ID" value="CEM44570.1"/>
    <property type="molecule type" value="Genomic_DNA"/>
</dbReference>
<dbReference type="PANTHER" id="PTHR34066:SF1">
    <property type="entry name" value="DUF1764 FAMILY PROTEIN"/>
    <property type="match status" value="1"/>
</dbReference>
<sequence>MKKKDEVKAVAPSAASASPSSTLKEVKKKSLKPSVPSGESSGKDKVSKKASSDTKKEKVKKKDKGELDKLFSGLSKKKKKKAAEKDSQPSEGVKGSSGGKKPKNIDEDLGLQTKERKYTEEGYPIYTEEELKIGQGGGTPDCPFDCWCCF</sequence>
<feature type="compositionally biased region" description="Low complexity" evidence="1">
    <location>
        <begin position="9"/>
        <end position="23"/>
    </location>
</feature>
<gene>
    <name evidence="2" type="ORF">Cvel_7213</name>
</gene>
<evidence type="ECO:0000313" key="2">
    <source>
        <dbReference type="EMBL" id="CEM44570.1"/>
    </source>
</evidence>
<evidence type="ECO:0008006" key="3">
    <source>
        <dbReference type="Google" id="ProtNLM"/>
    </source>
</evidence>
<name>A0A0G4HK08_9ALVE</name>
<accession>A0A0G4HK08</accession>
<dbReference type="AlphaFoldDB" id="A0A0G4HK08"/>
<reference evidence="2" key="1">
    <citation type="submission" date="2014-11" db="EMBL/GenBank/DDBJ databases">
        <authorList>
            <person name="Otto D Thomas"/>
            <person name="Naeem Raeece"/>
        </authorList>
    </citation>
    <scope>NUCLEOTIDE SEQUENCE</scope>
</reference>
<protein>
    <recommendedName>
        <fullName evidence="3">DUF1764 domain-containing protein</fullName>
    </recommendedName>
</protein>
<feature type="region of interest" description="Disordered" evidence="1">
    <location>
        <begin position="1"/>
        <end position="116"/>
    </location>
</feature>
<evidence type="ECO:0000256" key="1">
    <source>
        <dbReference type="SAM" id="MobiDB-lite"/>
    </source>
</evidence>
<dbReference type="PANTHER" id="PTHR34066">
    <property type="entry name" value="GROWTH FACTOR 2"/>
    <property type="match status" value="1"/>
</dbReference>
<proteinExistence type="predicted"/>
<organism evidence="2">
    <name type="scientific">Chromera velia CCMP2878</name>
    <dbReference type="NCBI Taxonomy" id="1169474"/>
    <lineage>
        <taxon>Eukaryota</taxon>
        <taxon>Sar</taxon>
        <taxon>Alveolata</taxon>
        <taxon>Colpodellida</taxon>
        <taxon>Chromeraceae</taxon>
        <taxon>Chromera</taxon>
    </lineage>
</organism>
<dbReference type="Pfam" id="PF08576">
    <property type="entry name" value="DUF1764"/>
    <property type="match status" value="1"/>
</dbReference>
<dbReference type="InterPro" id="IPR013885">
    <property type="entry name" value="DUF1764_euk"/>
</dbReference>